<name>A0AAD5LP48_PYTIN</name>
<feature type="signal peptide" evidence="1">
    <location>
        <begin position="1"/>
        <end position="22"/>
    </location>
</feature>
<protein>
    <submittedName>
        <fullName evidence="2">Uncharacterized protein</fullName>
    </submittedName>
</protein>
<dbReference type="AlphaFoldDB" id="A0AAD5LP48"/>
<keyword evidence="3" id="KW-1185">Reference proteome</keyword>
<sequence length="123" mass="13714">MTASTMARVLLLLQLLLLSCRAELQYQSVTPDNSVLLANALGQARNYASQTTLPVCFIKIDAVWREGMDDGARYVYEVQGCEVHEFSGFGVCKHGECGVQRYQIHIFAPRDSITATVQSVWEL</sequence>
<proteinExistence type="predicted"/>
<evidence type="ECO:0000256" key="1">
    <source>
        <dbReference type="SAM" id="SignalP"/>
    </source>
</evidence>
<evidence type="ECO:0000313" key="3">
    <source>
        <dbReference type="Proteomes" id="UP001209570"/>
    </source>
</evidence>
<gene>
    <name evidence="2" type="ORF">P43SY_004395</name>
</gene>
<dbReference type="EMBL" id="JAKCXM010000013">
    <property type="protein sequence ID" value="KAJ0408237.1"/>
    <property type="molecule type" value="Genomic_DNA"/>
</dbReference>
<reference evidence="2" key="1">
    <citation type="submission" date="2021-12" db="EMBL/GenBank/DDBJ databases">
        <title>Prjna785345.</title>
        <authorList>
            <person name="Rujirawat T."/>
            <person name="Krajaejun T."/>
        </authorList>
    </citation>
    <scope>NUCLEOTIDE SEQUENCE</scope>
    <source>
        <strain evidence="2">Pi057C3</strain>
    </source>
</reference>
<evidence type="ECO:0000313" key="2">
    <source>
        <dbReference type="EMBL" id="KAJ0408237.1"/>
    </source>
</evidence>
<accession>A0AAD5LP48</accession>
<keyword evidence="1" id="KW-0732">Signal</keyword>
<dbReference type="Proteomes" id="UP001209570">
    <property type="component" value="Unassembled WGS sequence"/>
</dbReference>
<organism evidence="2 3">
    <name type="scientific">Pythium insidiosum</name>
    <name type="common">Pythiosis disease agent</name>
    <dbReference type="NCBI Taxonomy" id="114742"/>
    <lineage>
        <taxon>Eukaryota</taxon>
        <taxon>Sar</taxon>
        <taxon>Stramenopiles</taxon>
        <taxon>Oomycota</taxon>
        <taxon>Peronosporomycetes</taxon>
        <taxon>Pythiales</taxon>
        <taxon>Pythiaceae</taxon>
        <taxon>Pythium</taxon>
    </lineage>
</organism>
<feature type="chain" id="PRO_5042129963" evidence="1">
    <location>
        <begin position="23"/>
        <end position="123"/>
    </location>
</feature>
<comment type="caution">
    <text evidence="2">The sequence shown here is derived from an EMBL/GenBank/DDBJ whole genome shotgun (WGS) entry which is preliminary data.</text>
</comment>